<protein>
    <submittedName>
        <fullName evidence="3">ParB-like nuclease domain-containing protein</fullName>
    </submittedName>
</protein>
<comment type="caution">
    <text evidence="3">The sequence shown here is derived from an EMBL/GenBank/DDBJ whole genome shotgun (WGS) entry which is preliminary data.</text>
</comment>
<dbReference type="Proteomes" id="UP000675554">
    <property type="component" value="Unassembled WGS sequence"/>
</dbReference>
<dbReference type="Gene3D" id="3.90.1530.10">
    <property type="entry name" value="Conserved hypothetical protein from pyrococcus furiosus pfu- 392566-001, ParB domain"/>
    <property type="match status" value="1"/>
</dbReference>
<dbReference type="InterPro" id="IPR036086">
    <property type="entry name" value="ParB/Sulfiredoxin_sf"/>
</dbReference>
<accession>A0A8T4IT62</accession>
<reference evidence="3" key="1">
    <citation type="submission" date="2021-04" db="EMBL/GenBank/DDBJ databases">
        <title>Sequencing of actinobacteria type strains.</title>
        <authorList>
            <person name="Nguyen G.-S."/>
            <person name="Wentzel A."/>
        </authorList>
    </citation>
    <scope>NUCLEOTIDE SEQUENCE</scope>
    <source>
        <strain evidence="3">DSM 42095</strain>
    </source>
</reference>
<dbReference type="AlphaFoldDB" id="A0A8T4IT62"/>
<evidence type="ECO:0000313" key="3">
    <source>
        <dbReference type="EMBL" id="MBR7674878.1"/>
    </source>
</evidence>
<feature type="region of interest" description="Disordered" evidence="1">
    <location>
        <begin position="164"/>
        <end position="189"/>
    </location>
</feature>
<proteinExistence type="predicted"/>
<feature type="domain" description="ParB-like N-terminal" evidence="2">
    <location>
        <begin position="35"/>
        <end position="119"/>
    </location>
</feature>
<dbReference type="EMBL" id="JAGSMN010000399">
    <property type="protein sequence ID" value="MBR7674878.1"/>
    <property type="molecule type" value="Genomic_DNA"/>
</dbReference>
<dbReference type="SUPFAM" id="SSF110849">
    <property type="entry name" value="ParB/Sulfiredoxin"/>
    <property type="match status" value="1"/>
</dbReference>
<organism evidence="3 4">
    <name type="scientific">Streptomyces daliensis</name>
    <dbReference type="NCBI Taxonomy" id="299421"/>
    <lineage>
        <taxon>Bacteria</taxon>
        <taxon>Bacillati</taxon>
        <taxon>Actinomycetota</taxon>
        <taxon>Actinomycetes</taxon>
        <taxon>Kitasatosporales</taxon>
        <taxon>Streptomycetaceae</taxon>
        <taxon>Streptomyces</taxon>
    </lineage>
</organism>
<dbReference type="InterPro" id="IPR003115">
    <property type="entry name" value="ParB_N"/>
</dbReference>
<evidence type="ECO:0000313" key="4">
    <source>
        <dbReference type="Proteomes" id="UP000675554"/>
    </source>
</evidence>
<keyword evidence="4" id="KW-1185">Reference proteome</keyword>
<dbReference type="SMART" id="SM00470">
    <property type="entry name" value="ParB"/>
    <property type="match status" value="1"/>
</dbReference>
<sequence length="343" mass="37112">MLGNESSGASGSEQSGENADLEAWICKVLEGALTVTVPISTLVLDNSPRQDGEDSRHTQALAEVEGQLPPILVHAPAMRVIDGLHRVRAATLRGETSIPAVIYEGGEADAFVLAVKMNVSHGLPLAHADRMAAAGRILASHTRWSDRRVALATGLSAKTVGELRRRSTEESTQSNARFGRDGRLRPLSSAEGRIKAGQLLAERPASSLREVAREAGVSPSTVHDVRQRLLAGEDVVPARQRRRPVTTARVTRESSRVRVAPPEDPETALAGLRKDPSLRLSESGRSLLRWLDRHRAATEESARFVEAIPPHCVDIVARLARGYAKVWDDFAKEAEARSIGKSV</sequence>
<evidence type="ECO:0000256" key="1">
    <source>
        <dbReference type="SAM" id="MobiDB-lite"/>
    </source>
</evidence>
<name>A0A8T4IT62_9ACTN</name>
<gene>
    <name evidence="3" type="ORF">KDA82_17995</name>
</gene>
<evidence type="ECO:0000259" key="2">
    <source>
        <dbReference type="SMART" id="SM00470"/>
    </source>
</evidence>